<evidence type="ECO:0000313" key="3">
    <source>
        <dbReference type="Proteomes" id="UP000246464"/>
    </source>
</evidence>
<accession>A0A2U9CAA5</accession>
<sequence>MQRPIVQVSPNWDDARGPGWNRVQDCGGGQAGALEAQGRADDLAGRTSDRRVGCNGSTPSASMTQGYGEDLGRRTGPFVLLIFDHEIQACT</sequence>
<evidence type="ECO:0000256" key="1">
    <source>
        <dbReference type="SAM" id="MobiDB-lite"/>
    </source>
</evidence>
<gene>
    <name evidence="2" type="ORF">SMAX5B_015340</name>
</gene>
<reference evidence="2 3" key="1">
    <citation type="submission" date="2017-12" db="EMBL/GenBank/DDBJ databases">
        <title>Integrating genomic resources of turbot (Scophthalmus maximus) in depth evaluation of genetic and physical mapping variation across individuals.</title>
        <authorList>
            <person name="Martinez P."/>
        </authorList>
    </citation>
    <scope>NUCLEOTIDE SEQUENCE [LARGE SCALE GENOMIC DNA]</scope>
</reference>
<name>A0A2U9CAA5_SCOMX</name>
<protein>
    <submittedName>
        <fullName evidence="2">Uncharacterized protein</fullName>
    </submittedName>
</protein>
<dbReference type="Proteomes" id="UP000246464">
    <property type="component" value="Chromosome 13"/>
</dbReference>
<keyword evidence="3" id="KW-1185">Reference proteome</keyword>
<evidence type="ECO:0000313" key="2">
    <source>
        <dbReference type="EMBL" id="AWP12569.1"/>
    </source>
</evidence>
<dbReference type="EMBL" id="CP026255">
    <property type="protein sequence ID" value="AWP12569.1"/>
    <property type="molecule type" value="Genomic_DNA"/>
</dbReference>
<organism evidence="2 3">
    <name type="scientific">Scophthalmus maximus</name>
    <name type="common">Turbot</name>
    <name type="synonym">Psetta maxima</name>
    <dbReference type="NCBI Taxonomy" id="52904"/>
    <lineage>
        <taxon>Eukaryota</taxon>
        <taxon>Metazoa</taxon>
        <taxon>Chordata</taxon>
        <taxon>Craniata</taxon>
        <taxon>Vertebrata</taxon>
        <taxon>Euteleostomi</taxon>
        <taxon>Actinopterygii</taxon>
        <taxon>Neopterygii</taxon>
        <taxon>Teleostei</taxon>
        <taxon>Neoteleostei</taxon>
        <taxon>Acanthomorphata</taxon>
        <taxon>Carangaria</taxon>
        <taxon>Pleuronectiformes</taxon>
        <taxon>Pleuronectoidei</taxon>
        <taxon>Scophthalmidae</taxon>
        <taxon>Scophthalmus</taxon>
    </lineage>
</organism>
<feature type="region of interest" description="Disordered" evidence="1">
    <location>
        <begin position="26"/>
        <end position="69"/>
    </location>
</feature>
<feature type="compositionally biased region" description="Basic and acidic residues" evidence="1">
    <location>
        <begin position="38"/>
        <end position="52"/>
    </location>
</feature>
<dbReference type="AlphaFoldDB" id="A0A2U9CAA5"/>
<feature type="compositionally biased region" description="Polar residues" evidence="1">
    <location>
        <begin position="55"/>
        <end position="65"/>
    </location>
</feature>
<proteinExistence type="predicted"/>